<dbReference type="RefSeq" id="WP_124346543.1">
    <property type="nucleotide sequence ID" value="NZ_CP027706.1"/>
</dbReference>
<dbReference type="EMBL" id="CP077074">
    <property type="protein sequence ID" value="QXH43173.1"/>
    <property type="molecule type" value="Genomic_DNA"/>
</dbReference>
<evidence type="ECO:0000313" key="2">
    <source>
        <dbReference type="Proteomes" id="UP000693952"/>
    </source>
</evidence>
<proteinExistence type="predicted"/>
<gene>
    <name evidence="1" type="ORF">KSS89_13440</name>
</gene>
<reference evidence="1" key="1">
    <citation type="submission" date="2021-06" db="EMBL/GenBank/DDBJ databases">
        <title>Updating the genus Pseudomonas: Description of 43 new species and partition of the Pseudomonas putida group.</title>
        <authorList>
            <person name="Girard L."/>
            <person name="Lood C."/>
            <person name="Vandamme P."/>
            <person name="Rokni-Zadeh H."/>
            <person name="van Noort V."/>
            <person name="Hofte M."/>
            <person name="Lavigne R."/>
            <person name="De Mot R."/>
        </authorList>
    </citation>
    <scope>NUCLEOTIDE SEQUENCE</scope>
    <source>
        <strain evidence="1">CMR12a</strain>
    </source>
</reference>
<accession>A0ABX8MVE0</accession>
<name>A0ABX8MVE0_9PSED</name>
<organism evidence="1 2">
    <name type="scientific">Pseudomonas sessilinigenes</name>
    <dbReference type="NCBI Taxonomy" id="658629"/>
    <lineage>
        <taxon>Bacteria</taxon>
        <taxon>Pseudomonadati</taxon>
        <taxon>Pseudomonadota</taxon>
        <taxon>Gammaproteobacteria</taxon>
        <taxon>Pseudomonadales</taxon>
        <taxon>Pseudomonadaceae</taxon>
        <taxon>Pseudomonas</taxon>
    </lineage>
</organism>
<protein>
    <submittedName>
        <fullName evidence="1">Uncharacterized protein</fullName>
    </submittedName>
</protein>
<sequence length="128" mass="13661">MRITLTALHPEMPDGPWVGFSCAVGNGRGQWSGPLPPLASEHEVELALEDGFQWDHNLHASPSSAPRMDWSADGLRINAQLLQVDSDGGAALSIGGSIVLLSLQGASQDGPQWVELQARRVALYPVVL</sequence>
<evidence type="ECO:0000313" key="1">
    <source>
        <dbReference type="EMBL" id="QXH43173.1"/>
    </source>
</evidence>
<keyword evidence="2" id="KW-1185">Reference proteome</keyword>
<dbReference type="Proteomes" id="UP000693952">
    <property type="component" value="Chromosome"/>
</dbReference>